<dbReference type="EMBL" id="LECT01000036">
    <property type="protein sequence ID" value="KLU03559.1"/>
    <property type="molecule type" value="Genomic_DNA"/>
</dbReference>
<dbReference type="Gene3D" id="3.40.50.150">
    <property type="entry name" value="Vaccinia Virus protein VP39"/>
    <property type="match status" value="1"/>
</dbReference>
<evidence type="ECO:0000259" key="1">
    <source>
        <dbReference type="Pfam" id="PF13649"/>
    </source>
</evidence>
<dbReference type="STRING" id="595434.RISK_004456"/>
<comment type="caution">
    <text evidence="2">The sequence shown here is derived from an EMBL/GenBank/DDBJ whole genome shotgun (WGS) entry which is preliminary data.</text>
</comment>
<organism evidence="2 3">
    <name type="scientific">Rhodopirellula islandica</name>
    <dbReference type="NCBI Taxonomy" id="595434"/>
    <lineage>
        <taxon>Bacteria</taxon>
        <taxon>Pseudomonadati</taxon>
        <taxon>Planctomycetota</taxon>
        <taxon>Planctomycetia</taxon>
        <taxon>Pirellulales</taxon>
        <taxon>Pirellulaceae</taxon>
        <taxon>Rhodopirellula</taxon>
    </lineage>
</organism>
<accession>A0A0J1EDC7</accession>
<name>A0A0J1EDC7_RHOIS</name>
<dbReference type="InterPro" id="IPR029063">
    <property type="entry name" value="SAM-dependent_MTases_sf"/>
</dbReference>
<dbReference type="OrthoDB" id="9800454at2"/>
<dbReference type="GO" id="GO:0032259">
    <property type="term" value="P:methylation"/>
    <property type="evidence" value="ECO:0007669"/>
    <property type="project" value="UniProtKB-KW"/>
</dbReference>
<proteinExistence type="predicted"/>
<sequence>MTSARVRSDEWMDDPGLDPERHRQALAGLARLNRISLVSRVFYPRLVRLAAQQPRRPLRVLDVASGSADLPIDWLRRAKRQGIRMEVTSLDRSEYAMDVALESAKAAGVTLGTVVRDCLTDGLPSGFDVVTNSLFMHHLENYQAVRLIQEMWRVSERSVLICDLDRSSVNLALVAAASRLVSRSDVVHHDATASVRAAFSRPEFSALLRQAMGYDIPVRISFPCRYLAVIDQACVAELAGRSSPILSGAIP</sequence>
<dbReference type="CDD" id="cd02440">
    <property type="entry name" value="AdoMet_MTases"/>
    <property type="match status" value="1"/>
</dbReference>
<keyword evidence="2" id="KW-0489">Methyltransferase</keyword>
<keyword evidence="3" id="KW-1185">Reference proteome</keyword>
<evidence type="ECO:0000313" key="3">
    <source>
        <dbReference type="Proteomes" id="UP000036367"/>
    </source>
</evidence>
<reference evidence="2" key="1">
    <citation type="submission" date="2015-05" db="EMBL/GenBank/DDBJ databases">
        <title>Permanent draft genome of Rhodopirellula islandicus K833.</title>
        <authorList>
            <person name="Kizina J."/>
            <person name="Richter M."/>
            <person name="Glockner F.O."/>
            <person name="Harder J."/>
        </authorList>
    </citation>
    <scope>NUCLEOTIDE SEQUENCE [LARGE SCALE GENOMIC DNA]</scope>
    <source>
        <strain evidence="2">K833</strain>
    </source>
</reference>
<protein>
    <submittedName>
        <fullName evidence="2">Methyltransferase type 11</fullName>
    </submittedName>
</protein>
<dbReference type="GO" id="GO:0008168">
    <property type="term" value="F:methyltransferase activity"/>
    <property type="evidence" value="ECO:0007669"/>
    <property type="project" value="UniProtKB-KW"/>
</dbReference>
<feature type="domain" description="Methyltransferase" evidence="1">
    <location>
        <begin position="60"/>
        <end position="154"/>
    </location>
</feature>
<dbReference type="RefSeq" id="WP_047815708.1">
    <property type="nucleotide sequence ID" value="NZ_LECT01000036.1"/>
</dbReference>
<dbReference type="Proteomes" id="UP000036367">
    <property type="component" value="Unassembled WGS sequence"/>
</dbReference>
<dbReference type="NCBIfam" id="NF004851">
    <property type="entry name" value="PRK06202.1"/>
    <property type="match status" value="1"/>
</dbReference>
<dbReference type="SUPFAM" id="SSF53335">
    <property type="entry name" value="S-adenosyl-L-methionine-dependent methyltransferases"/>
    <property type="match status" value="1"/>
</dbReference>
<evidence type="ECO:0000313" key="2">
    <source>
        <dbReference type="EMBL" id="KLU03559.1"/>
    </source>
</evidence>
<dbReference type="Pfam" id="PF13649">
    <property type="entry name" value="Methyltransf_25"/>
    <property type="match status" value="1"/>
</dbReference>
<dbReference type="InterPro" id="IPR041698">
    <property type="entry name" value="Methyltransf_25"/>
</dbReference>
<keyword evidence="2" id="KW-0808">Transferase</keyword>
<gene>
    <name evidence="2" type="ORF">RISK_004456</name>
</gene>
<dbReference type="AlphaFoldDB" id="A0A0J1EDC7"/>
<dbReference type="PATRIC" id="fig|595434.4.peg.4228"/>